<gene>
    <name evidence="3 6" type="primary">gcvH</name>
    <name evidence="6" type="ORF">BSF38_01784</name>
</gene>
<dbReference type="GO" id="GO:0009249">
    <property type="term" value="P:protein lipoylation"/>
    <property type="evidence" value="ECO:0007669"/>
    <property type="project" value="TreeGrafter"/>
</dbReference>
<proteinExistence type="inferred from homology"/>
<dbReference type="AlphaFoldDB" id="A0A1U7CN32"/>
<evidence type="ECO:0000259" key="5">
    <source>
        <dbReference type="PROSITE" id="PS50968"/>
    </source>
</evidence>
<dbReference type="InterPro" id="IPR011053">
    <property type="entry name" value="Single_hybrid_motif"/>
</dbReference>
<dbReference type="STRING" id="1387353.BSF38_01784"/>
<accession>A0A1U7CN32</accession>
<keyword evidence="2 3" id="KW-0450">Lipoyl</keyword>
<dbReference type="GO" id="GO:0019464">
    <property type="term" value="P:glycine decarboxylation via glycine cleavage system"/>
    <property type="evidence" value="ECO:0007669"/>
    <property type="project" value="UniProtKB-UniRule"/>
</dbReference>
<evidence type="ECO:0000313" key="7">
    <source>
        <dbReference type="Proteomes" id="UP000186309"/>
    </source>
</evidence>
<dbReference type="InterPro" id="IPR000089">
    <property type="entry name" value="Biotin_lipoyl"/>
</dbReference>
<evidence type="ECO:0000256" key="4">
    <source>
        <dbReference type="PIRSR" id="PIRSR617453-50"/>
    </source>
</evidence>
<organism evidence="6 7">
    <name type="scientific">Paludisphaera borealis</name>
    <dbReference type="NCBI Taxonomy" id="1387353"/>
    <lineage>
        <taxon>Bacteria</taxon>
        <taxon>Pseudomonadati</taxon>
        <taxon>Planctomycetota</taxon>
        <taxon>Planctomycetia</taxon>
        <taxon>Isosphaerales</taxon>
        <taxon>Isosphaeraceae</taxon>
        <taxon>Paludisphaera</taxon>
    </lineage>
</organism>
<dbReference type="KEGG" id="pbor:BSF38_01784"/>
<feature type="domain" description="Lipoyl-binding" evidence="5">
    <location>
        <begin position="21"/>
        <end position="103"/>
    </location>
</feature>
<dbReference type="InterPro" id="IPR003016">
    <property type="entry name" value="2-oxoA_DH_lipoyl-BS"/>
</dbReference>
<comment type="function">
    <text evidence="3">The glycine cleavage system catalyzes the degradation of glycine. The H protein shuttles the methylamine group of glycine from the P protein to the T protein.</text>
</comment>
<evidence type="ECO:0000256" key="2">
    <source>
        <dbReference type="ARBA" id="ARBA00022823"/>
    </source>
</evidence>
<evidence type="ECO:0000256" key="1">
    <source>
        <dbReference type="ARBA" id="ARBA00009249"/>
    </source>
</evidence>
<feature type="modified residue" description="N6-lipoyllysine" evidence="3 4">
    <location>
        <position position="62"/>
    </location>
</feature>
<dbReference type="OrthoDB" id="9796712at2"/>
<dbReference type="InterPro" id="IPR002930">
    <property type="entry name" value="GCV_H"/>
</dbReference>
<dbReference type="Gene3D" id="2.40.50.100">
    <property type="match status" value="1"/>
</dbReference>
<dbReference type="CDD" id="cd06848">
    <property type="entry name" value="GCS_H"/>
    <property type="match status" value="1"/>
</dbReference>
<comment type="similarity">
    <text evidence="1 3">Belongs to the GcvH family.</text>
</comment>
<keyword evidence="7" id="KW-1185">Reference proteome</keyword>
<dbReference type="InterPro" id="IPR033753">
    <property type="entry name" value="GCV_H/Fam206"/>
</dbReference>
<dbReference type="PROSITE" id="PS00189">
    <property type="entry name" value="LIPOYL"/>
    <property type="match status" value="1"/>
</dbReference>
<comment type="cofactor">
    <cofactor evidence="3">
        <name>(R)-lipoate</name>
        <dbReference type="ChEBI" id="CHEBI:83088"/>
    </cofactor>
    <text evidence="3">Binds 1 lipoyl cofactor covalently.</text>
</comment>
<evidence type="ECO:0000313" key="6">
    <source>
        <dbReference type="EMBL" id="APW60316.1"/>
    </source>
</evidence>
<dbReference type="EMBL" id="CP019082">
    <property type="protein sequence ID" value="APW60316.1"/>
    <property type="molecule type" value="Genomic_DNA"/>
</dbReference>
<dbReference type="RefSeq" id="WP_076344868.1">
    <property type="nucleotide sequence ID" value="NZ_CP019082.1"/>
</dbReference>
<evidence type="ECO:0000256" key="3">
    <source>
        <dbReference type="HAMAP-Rule" id="MF_00272"/>
    </source>
</evidence>
<dbReference type="GO" id="GO:0005960">
    <property type="term" value="C:glycine cleavage complex"/>
    <property type="evidence" value="ECO:0007669"/>
    <property type="project" value="InterPro"/>
</dbReference>
<sequence length="128" mass="13865">MDPAQLRYAPTHEWVDIQGDTATVGISRFAVDQLTDLLTIELPSVGTHVVAGKSFGEVESVKSVNDVYAPISGEVVAVNEPLAANVQLLSEDPYAKGWLVKIKVADPAEADKLLDYAAYEKKIAEDEH</sequence>
<name>A0A1U7CN32_9BACT</name>
<dbReference type="HAMAP" id="MF_00272">
    <property type="entry name" value="GcvH"/>
    <property type="match status" value="1"/>
</dbReference>
<dbReference type="PANTHER" id="PTHR11715:SF3">
    <property type="entry name" value="GLYCINE CLEAVAGE SYSTEM H PROTEIN-RELATED"/>
    <property type="match status" value="1"/>
</dbReference>
<dbReference type="Proteomes" id="UP000186309">
    <property type="component" value="Chromosome"/>
</dbReference>
<comment type="subunit">
    <text evidence="3">The glycine cleavage system is composed of four proteins: P, T, L and H.</text>
</comment>
<dbReference type="PROSITE" id="PS50968">
    <property type="entry name" value="BIOTINYL_LIPOYL"/>
    <property type="match status" value="1"/>
</dbReference>
<reference evidence="7" key="1">
    <citation type="submission" date="2016-12" db="EMBL/GenBank/DDBJ databases">
        <title>Comparative genomics of four Isosphaeraceae planctomycetes: a common pool of plasmids and glycoside hydrolase genes.</title>
        <authorList>
            <person name="Ivanova A."/>
        </authorList>
    </citation>
    <scope>NUCLEOTIDE SEQUENCE [LARGE SCALE GENOMIC DNA]</scope>
    <source>
        <strain evidence="7">PX4</strain>
    </source>
</reference>
<dbReference type="NCBIfam" id="NF002270">
    <property type="entry name" value="PRK01202.1"/>
    <property type="match status" value="1"/>
</dbReference>
<dbReference type="PANTHER" id="PTHR11715">
    <property type="entry name" value="GLYCINE CLEAVAGE SYSTEM H PROTEIN"/>
    <property type="match status" value="1"/>
</dbReference>
<protein>
    <recommendedName>
        <fullName evidence="3">Glycine cleavage system H protein</fullName>
    </recommendedName>
</protein>
<dbReference type="GO" id="GO:0005829">
    <property type="term" value="C:cytosol"/>
    <property type="evidence" value="ECO:0007669"/>
    <property type="project" value="TreeGrafter"/>
</dbReference>
<dbReference type="NCBIfam" id="TIGR00527">
    <property type="entry name" value="gcvH"/>
    <property type="match status" value="1"/>
</dbReference>
<dbReference type="SUPFAM" id="SSF51230">
    <property type="entry name" value="Single hybrid motif"/>
    <property type="match status" value="1"/>
</dbReference>
<dbReference type="InterPro" id="IPR017453">
    <property type="entry name" value="GCV_H_sub"/>
</dbReference>
<dbReference type="Pfam" id="PF01597">
    <property type="entry name" value="GCV_H"/>
    <property type="match status" value="1"/>
</dbReference>